<name>A0A8J4D8P6_9CHLO</name>
<dbReference type="AlphaFoldDB" id="A0A8J4D8P6"/>
<dbReference type="Proteomes" id="UP000722791">
    <property type="component" value="Unassembled WGS sequence"/>
</dbReference>
<dbReference type="EMBL" id="BNCQ01000004">
    <property type="protein sequence ID" value="GIL97223.1"/>
    <property type="molecule type" value="Genomic_DNA"/>
</dbReference>
<sequence>MLPQRAPSGYLRSQQDEMEVASRGLHNDGGNTVAGNPNGGDGTQFQKFSLKFEELTANSQTRSAEGLCSLFRRSRPQIQQPQAPLQKSYSQYNLTQLSNVVVDESWRKKLDGTYGLLARRIEVPPNVWENLQLREKLHEQSMDNSIQPLAENWVPWRRSIFGLPLMHPYSPLAVGWRCAMLLFDLSFTAFWVPLNVGFCFTHYGDLGRRCTRSDLAGDKVFGSAAGEMRERAVEGWWRLGGP</sequence>
<reference evidence="2" key="1">
    <citation type="journal article" date="2021" name="Proc. Natl. Acad. Sci. U.S.A.">
        <title>Three genomes in the algal genus Volvox reveal the fate of a haploid sex-determining region after a transition to homothallism.</title>
        <authorList>
            <person name="Yamamoto K."/>
            <person name="Hamaji T."/>
            <person name="Kawai-Toyooka H."/>
            <person name="Matsuzaki R."/>
            <person name="Takahashi F."/>
            <person name="Nishimura Y."/>
            <person name="Kawachi M."/>
            <person name="Noguchi H."/>
            <person name="Minakuchi Y."/>
            <person name="Umen J.G."/>
            <person name="Toyoda A."/>
            <person name="Nozaki H."/>
        </authorList>
    </citation>
    <scope>NUCLEOTIDE SEQUENCE</scope>
    <source>
        <strain evidence="2">NIES-3785</strain>
    </source>
</reference>
<protein>
    <submittedName>
        <fullName evidence="2">Uncharacterized protein</fullName>
    </submittedName>
</protein>
<accession>A0A8J4D8P6</accession>
<proteinExistence type="predicted"/>
<evidence type="ECO:0000313" key="3">
    <source>
        <dbReference type="Proteomes" id="UP000722791"/>
    </source>
</evidence>
<gene>
    <name evidence="2" type="ORF">Vretimale_2959</name>
</gene>
<organism evidence="2 3">
    <name type="scientific">Volvox reticuliferus</name>
    <dbReference type="NCBI Taxonomy" id="1737510"/>
    <lineage>
        <taxon>Eukaryota</taxon>
        <taxon>Viridiplantae</taxon>
        <taxon>Chlorophyta</taxon>
        <taxon>core chlorophytes</taxon>
        <taxon>Chlorophyceae</taxon>
        <taxon>CS clade</taxon>
        <taxon>Chlamydomonadales</taxon>
        <taxon>Volvocaceae</taxon>
        <taxon>Volvox</taxon>
    </lineage>
</organism>
<evidence type="ECO:0000313" key="2">
    <source>
        <dbReference type="EMBL" id="GIL97223.1"/>
    </source>
</evidence>
<evidence type="ECO:0000256" key="1">
    <source>
        <dbReference type="SAM" id="MobiDB-lite"/>
    </source>
</evidence>
<comment type="caution">
    <text evidence="2">The sequence shown here is derived from an EMBL/GenBank/DDBJ whole genome shotgun (WGS) entry which is preliminary data.</text>
</comment>
<feature type="region of interest" description="Disordered" evidence="1">
    <location>
        <begin position="23"/>
        <end position="44"/>
    </location>
</feature>